<dbReference type="KEGG" id="eiv:EIN_222990"/>
<dbReference type="VEuPathDB" id="AmoebaDB:EIN_222990"/>
<protein>
    <submittedName>
        <fullName evidence="2">Uncharacterized protein</fullName>
    </submittedName>
</protein>
<keyword evidence="1" id="KW-0472">Membrane</keyword>
<dbReference type="Proteomes" id="UP000014680">
    <property type="component" value="Unassembled WGS sequence"/>
</dbReference>
<evidence type="ECO:0000313" key="3">
    <source>
        <dbReference type="Proteomes" id="UP000014680"/>
    </source>
</evidence>
<accession>A0A0A1U234</accession>
<dbReference type="EMBL" id="KB206756">
    <property type="protein sequence ID" value="ELP88126.1"/>
    <property type="molecule type" value="Genomic_DNA"/>
</dbReference>
<dbReference type="AlphaFoldDB" id="A0A0A1U234"/>
<dbReference type="GeneID" id="14887236"/>
<name>A0A0A1U234_ENTIV</name>
<dbReference type="OrthoDB" id="26546at2759"/>
<evidence type="ECO:0000256" key="1">
    <source>
        <dbReference type="SAM" id="Phobius"/>
    </source>
</evidence>
<organism evidence="2 3">
    <name type="scientific">Entamoeba invadens IP1</name>
    <dbReference type="NCBI Taxonomy" id="370355"/>
    <lineage>
        <taxon>Eukaryota</taxon>
        <taxon>Amoebozoa</taxon>
        <taxon>Evosea</taxon>
        <taxon>Archamoebae</taxon>
        <taxon>Mastigamoebida</taxon>
        <taxon>Entamoebidae</taxon>
        <taxon>Entamoeba</taxon>
    </lineage>
</organism>
<keyword evidence="1" id="KW-1133">Transmembrane helix</keyword>
<evidence type="ECO:0000313" key="2">
    <source>
        <dbReference type="EMBL" id="ELP88126.1"/>
    </source>
</evidence>
<dbReference type="RefSeq" id="XP_004254897.1">
    <property type="nucleotide sequence ID" value="XM_004254849.1"/>
</dbReference>
<feature type="transmembrane region" description="Helical" evidence="1">
    <location>
        <begin position="6"/>
        <end position="22"/>
    </location>
</feature>
<gene>
    <name evidence="2" type="ORF">EIN_222990</name>
</gene>
<reference evidence="2 3" key="1">
    <citation type="submission" date="2012-10" db="EMBL/GenBank/DDBJ databases">
        <authorList>
            <person name="Zafar N."/>
            <person name="Inman J."/>
            <person name="Hall N."/>
            <person name="Lorenzi H."/>
            <person name="Caler E."/>
        </authorList>
    </citation>
    <scope>NUCLEOTIDE SEQUENCE [LARGE SCALE GENOMIC DNA]</scope>
    <source>
        <strain evidence="2 3">IP1</strain>
    </source>
</reference>
<sequence length="531" mass="60966">MSHFTVCTIFVIILFILLYVVLKTRKISSFPKTIPNEAKFLFEKYNETIKFGKTHPMRQNPTLYGWNVTPPVLTGMDQLAEEKYTLNKTFQPAAIKYYMIQLVTGQYKECQEISTIPRTLGTTFEANGVITKVVLTDWKFIRDEQTKKWKAVKNKGTIGTSYREIQTEFSNHLKNSYSTRVNTNTIFRSGWIDSSVSGQQFFEMVKAAIPNNTGTSKIRVCSISFLRTVPWSKQEDKPLLYQHKFLHQLNSEQTEFEFLHFNIPFGVIGLWGIYFGEAVSQNMNKDGIATLEKWFREDTDIKKDETLLQFARRISAKDNTLKHRAILLNAIKVNNDNVNFKTKVEQLGALSCYLILSKIAIATNCKSGTDRTGGAFALILALCQILQSRPNELDLLVDVVINFDDIQRNIKTTFTSKYNISNEMKLEHQIELWDKFITDLSQIQHPNYTEKSFLLLIELKNCMFSNLMNVSIPVTVFSSCVGGLKFGKQTSRFRASNFDTLMPYYFISDGIVYSQDNFRLVTTASSYLRGT</sequence>
<keyword evidence="3" id="KW-1185">Reference proteome</keyword>
<proteinExistence type="predicted"/>
<keyword evidence="1" id="KW-0812">Transmembrane</keyword>
<dbReference type="OMA" id="HCKEDIT"/>